<feature type="region of interest" description="Disordered" evidence="1">
    <location>
        <begin position="1364"/>
        <end position="1388"/>
    </location>
</feature>
<feature type="region of interest" description="Disordered" evidence="1">
    <location>
        <begin position="223"/>
        <end position="326"/>
    </location>
</feature>
<feature type="compositionally biased region" description="Low complexity" evidence="1">
    <location>
        <begin position="278"/>
        <end position="300"/>
    </location>
</feature>
<sequence length="1555" mass="152404">MKTFTRRRKSSQPELTNGTPEKRVEPLPDTANNQTFLWNESRDSGRVPVEASPEHEKPVSTACSPVDQAGSKRKLDAQAVFVRRKEARVETPGETLERNEKPVNEARPPDAPAAALPAPKRQLQSQLARPPDAAAPAGLLQAGSPGQSSPPVPSGRSLFSRLPGRAGPPAPSAVPCRASAPRASATTYLGRTVPDSAGGDGADPDADADADAAVEVFRTAFSGAGATRGGATAAAAAARAGQLPPAEDDPPSPRHQQQQLQQQQRSERQQQTPPPRPALQQQQPQQQQQQQQRARQQLRSGGAAPFTAGEPPPPSQPPPAAAATDLPATATAAAPVPAAVPARPAAAASGAATAGTSTAGIAGRAGRPIGRGRLPGLPPTGQQTQTPPAAALQGAGGSRAAAATAVAAAAAAVALTPAKPAPGSAAAGPGRAAATAAAAAAAAATAAAAAAAARQGGARAGFAGVGAGAPGFGAMMMAQQRGSSRGRGGGSQGDSEGVAAAAAAAAQSIVEAQESGELLRLQDDAQYALDGLASADRAMTAAAAAAAASAAAAGGGAPPGGAAAAAAGLGAAAAAGGAGTGASGAVRESAAALAGILATRRGRAALAQPTNLAMKALTSLARVAVVPRDPVAALAAAIMLLSLVQEDALPAFGASYAAAVLVKHVLLQAENDPPPLLQLQNETHIQTQPRLQDAPAPPAAPPAAAAPGAAPSAWALLQDARAAAAAAAATAAAAASGGSNPTSSSAAAAAAAAAAVTAASRAGATAGGGGGGSGAGGGGGGGGCDGTVLRLLRLVQEGALARQVGRTDLVVGPLPLVLLAMVAASEASPKRIKYTERFKDNLLKVGILPLLGRLVAARRDAVVRHLDDKRAAAVIAVGGGGVELLPPEAAAEVAAAATDSWTNADPAGPAAQSRDGGGGSGGDAAKGLSGVGADGAGAADGGRGGGGCDDGGVRPAADPYMFFGSDPHDRSQSIPPPPPSLGLAAASPPPALPPHSAPPPLPAPLPQWCLWELQLLLRVMENATFTHKRNENELLALRVRTALPLEHAAAAAAPPLPPPLPSSQPMMGSQPSQCSLDWMDLTKTQITGGEADAAAEAEAGPPFVAVLVDLVRQLLELIEDGDGDDDGGGAAAAAAAAMGVARGRGPAMPVPPAAPVQPSAGAVCRVAAAVLMNLTHEHPDGAAAVAAAGGLQAVGGLVWRCCRPQPVAQCPPEQQHHHHHPDGGGSGDCTAPQPPRLQVCRDAIVASIDSISVGLGLLINMTVHSVANRRTLRSAVLAAAPPPPPATAAAPPPSQLQASQGMPRSLAASPTPASQPELQELLLPPPSGSEGFAAAAPPPPPPPRMVPLLCAVLNAISRPAGAAAAAARKGGREGRHPPGAGSEAAKAAEAPEAAAAAAAAGGLGGEEVTEAAMNEDFQSGQTAIAQVYSAILLGNLIAGGSEADEGDEADRRGSGGGGGEAEAEAPGSCSAAAARAEARSLLLGGSLRPVIRGISRCLAFYCRTGTITDGSRDAMAGLLQRLLRLEAEENPAAAGAAAGGGNWEELGSSGDDMSE</sequence>
<dbReference type="PANTHER" id="PTHR22100">
    <property type="entry name" value="WINGS APART-LIKE PROTEIN HOMOLOG"/>
    <property type="match status" value="1"/>
</dbReference>
<feature type="region of interest" description="Disordered" evidence="1">
    <location>
        <begin position="1531"/>
        <end position="1555"/>
    </location>
</feature>
<feature type="compositionally biased region" description="Pro residues" evidence="1">
    <location>
        <begin position="1280"/>
        <end position="1294"/>
    </location>
</feature>
<organism evidence="2 3">
    <name type="scientific">Pleodorina starrii</name>
    <dbReference type="NCBI Taxonomy" id="330485"/>
    <lineage>
        <taxon>Eukaryota</taxon>
        <taxon>Viridiplantae</taxon>
        <taxon>Chlorophyta</taxon>
        <taxon>core chlorophytes</taxon>
        <taxon>Chlorophyceae</taxon>
        <taxon>CS clade</taxon>
        <taxon>Chlamydomonadales</taxon>
        <taxon>Volvocaceae</taxon>
        <taxon>Pleodorina</taxon>
    </lineage>
</organism>
<dbReference type="InterPro" id="IPR011989">
    <property type="entry name" value="ARM-like"/>
</dbReference>
<dbReference type="InterPro" id="IPR039874">
    <property type="entry name" value="WAPL"/>
</dbReference>
<feature type="compositionally biased region" description="Low complexity" evidence="1">
    <location>
        <begin position="254"/>
        <end position="264"/>
    </location>
</feature>
<feature type="region of interest" description="Disordered" evidence="1">
    <location>
        <begin position="1"/>
        <end position="207"/>
    </location>
</feature>
<evidence type="ECO:0000256" key="1">
    <source>
        <dbReference type="SAM" id="MobiDB-lite"/>
    </source>
</evidence>
<protein>
    <recommendedName>
        <fullName evidence="4">Wings apart-like protein C-terminal domain-containing protein</fullName>
    </recommendedName>
</protein>
<evidence type="ECO:0000313" key="2">
    <source>
        <dbReference type="EMBL" id="GLC53585.1"/>
    </source>
</evidence>
<feature type="region of interest" description="Disordered" evidence="1">
    <location>
        <begin position="1442"/>
        <end position="1468"/>
    </location>
</feature>
<accession>A0A9W6BKR6</accession>
<evidence type="ECO:0000313" key="3">
    <source>
        <dbReference type="Proteomes" id="UP001165080"/>
    </source>
</evidence>
<feature type="compositionally biased region" description="Gly residues" evidence="1">
    <location>
        <begin position="915"/>
        <end position="928"/>
    </location>
</feature>
<feature type="region of interest" description="Disordered" evidence="1">
    <location>
        <begin position="958"/>
        <end position="998"/>
    </location>
</feature>
<feature type="compositionally biased region" description="Low complexity" evidence="1">
    <location>
        <begin position="1379"/>
        <end position="1388"/>
    </location>
</feature>
<comment type="caution">
    <text evidence="2">The sequence shown here is derived from an EMBL/GenBank/DDBJ whole genome shotgun (WGS) entry which is preliminary data.</text>
</comment>
<dbReference type="PANTHER" id="PTHR22100:SF13">
    <property type="entry name" value="WINGS APART-LIKE PROTEIN HOMOLOG"/>
    <property type="match status" value="1"/>
</dbReference>
<feature type="compositionally biased region" description="Low complexity" evidence="1">
    <location>
        <begin position="1314"/>
        <end position="1335"/>
    </location>
</feature>
<feature type="region of interest" description="Disordered" evidence="1">
    <location>
        <begin position="350"/>
        <end position="395"/>
    </location>
</feature>
<feature type="region of interest" description="Disordered" evidence="1">
    <location>
        <begin position="1278"/>
        <end position="1340"/>
    </location>
</feature>
<feature type="compositionally biased region" description="Basic and acidic residues" evidence="1">
    <location>
        <begin position="83"/>
        <end position="108"/>
    </location>
</feature>
<name>A0A9W6BKR6_9CHLO</name>
<evidence type="ECO:0008006" key="4">
    <source>
        <dbReference type="Google" id="ProtNLM"/>
    </source>
</evidence>
<proteinExistence type="predicted"/>
<feature type="region of interest" description="Disordered" evidence="1">
    <location>
        <begin position="901"/>
        <end position="928"/>
    </location>
</feature>
<dbReference type="Gene3D" id="1.25.10.10">
    <property type="entry name" value="Leucine-rich Repeat Variant"/>
    <property type="match status" value="1"/>
</dbReference>
<feature type="compositionally biased region" description="Basic residues" evidence="1">
    <location>
        <begin position="1"/>
        <end position="10"/>
    </location>
</feature>
<feature type="compositionally biased region" description="Pro residues" evidence="1">
    <location>
        <begin position="310"/>
        <end position="320"/>
    </location>
</feature>
<feature type="region of interest" description="Disordered" evidence="1">
    <location>
        <begin position="686"/>
        <end position="707"/>
    </location>
</feature>
<keyword evidence="3" id="KW-1185">Reference proteome</keyword>
<reference evidence="2 3" key="1">
    <citation type="journal article" date="2023" name="Commun. Biol.">
        <title>Reorganization of the ancestral sex-determining regions during the evolution of trioecy in Pleodorina starrii.</title>
        <authorList>
            <person name="Takahashi K."/>
            <person name="Suzuki S."/>
            <person name="Kawai-Toyooka H."/>
            <person name="Yamamoto K."/>
            <person name="Hamaji T."/>
            <person name="Ootsuki R."/>
            <person name="Yamaguchi H."/>
            <person name="Kawachi M."/>
            <person name="Higashiyama T."/>
            <person name="Nozaki H."/>
        </authorList>
    </citation>
    <scope>NUCLEOTIDE SEQUENCE [LARGE SCALE GENOMIC DNA]</scope>
    <source>
        <strain evidence="2 3">NIES-4479</strain>
    </source>
</reference>
<feature type="compositionally biased region" description="Low complexity" evidence="1">
    <location>
        <begin position="223"/>
        <end position="241"/>
    </location>
</feature>
<gene>
    <name evidence="2" type="primary">PLEST005625</name>
    <name evidence="2" type="ORF">PLESTB_000765600</name>
</gene>
<feature type="region of interest" description="Disordered" evidence="1">
    <location>
        <begin position="1210"/>
        <end position="1233"/>
    </location>
</feature>
<dbReference type="Proteomes" id="UP001165080">
    <property type="component" value="Unassembled WGS sequence"/>
</dbReference>
<feature type="compositionally biased region" description="Pro residues" evidence="1">
    <location>
        <begin position="987"/>
        <end position="998"/>
    </location>
</feature>
<dbReference type="EMBL" id="BRXU01000008">
    <property type="protein sequence ID" value="GLC53585.1"/>
    <property type="molecule type" value="Genomic_DNA"/>
</dbReference>